<organism evidence="1">
    <name type="scientific">marine metagenome</name>
    <dbReference type="NCBI Taxonomy" id="408172"/>
    <lineage>
        <taxon>unclassified sequences</taxon>
        <taxon>metagenomes</taxon>
        <taxon>ecological metagenomes</taxon>
    </lineage>
</organism>
<gene>
    <name evidence="1" type="ORF">METZ01_LOCUS367843</name>
</gene>
<name>A0A382SYJ4_9ZZZZ</name>
<dbReference type="EMBL" id="UINC01132580">
    <property type="protein sequence ID" value="SVD14989.1"/>
    <property type="molecule type" value="Genomic_DNA"/>
</dbReference>
<reference evidence="1" key="1">
    <citation type="submission" date="2018-05" db="EMBL/GenBank/DDBJ databases">
        <authorList>
            <person name="Lanie J.A."/>
            <person name="Ng W.-L."/>
            <person name="Kazmierczak K.M."/>
            <person name="Andrzejewski T.M."/>
            <person name="Davidsen T.M."/>
            <person name="Wayne K.J."/>
            <person name="Tettelin H."/>
            <person name="Glass J.I."/>
            <person name="Rusch D."/>
            <person name="Podicherti R."/>
            <person name="Tsui H.-C.T."/>
            <person name="Winkler M.E."/>
        </authorList>
    </citation>
    <scope>NUCLEOTIDE SEQUENCE</scope>
</reference>
<proteinExistence type="predicted"/>
<feature type="non-terminal residue" evidence="1">
    <location>
        <position position="1"/>
    </location>
</feature>
<accession>A0A382SYJ4</accession>
<dbReference type="AlphaFoldDB" id="A0A382SYJ4"/>
<evidence type="ECO:0000313" key="1">
    <source>
        <dbReference type="EMBL" id="SVD14989.1"/>
    </source>
</evidence>
<sequence>PHQEAVLQYLMALDMKSRPMRELSGMGGEFLGGIVNPFGWIGGWISIYVDDSPLWENIAKVAQKDPDKAGEFLEDNLNLIPVAFNVEVKSPLRLAAFLTSIKAMVMSAAPGSVKWETREHNKKSYVAITSEESREKLAAYYAITRGMLTISLNEKLIQRVIDRSLDDKADQPKAASLMPGRSIGVRVQREALALLETISREQLVSEMQRKSWDNLPILNEWKKRGVSPVEFHARHWHTRLICPGGGTYRWNEKDQTMESTVFGHPDRPRENFPPTAHPMHGIREVRFGLTFEHDGLRAQGEVLRD</sequence>
<protein>
    <submittedName>
        <fullName evidence="1">Uncharacterized protein</fullName>
    </submittedName>
</protein>